<dbReference type="Proteomes" id="UP000250222">
    <property type="component" value="Unassembled WGS sequence"/>
</dbReference>
<evidence type="ECO:0000313" key="4">
    <source>
        <dbReference type="Proteomes" id="UP000250222"/>
    </source>
</evidence>
<organism evidence="3 4">
    <name type="scientific">Georgenia satyanarayanai</name>
    <dbReference type="NCBI Taxonomy" id="860221"/>
    <lineage>
        <taxon>Bacteria</taxon>
        <taxon>Bacillati</taxon>
        <taxon>Actinomycetota</taxon>
        <taxon>Actinomycetes</taxon>
        <taxon>Micrococcales</taxon>
        <taxon>Bogoriellaceae</taxon>
        <taxon>Georgenia</taxon>
    </lineage>
</organism>
<protein>
    <recommendedName>
        <fullName evidence="5">EamA-like transporter family protein</fullName>
    </recommendedName>
</protein>
<feature type="transmembrane region" description="Helical" evidence="2">
    <location>
        <begin position="56"/>
        <end position="75"/>
    </location>
</feature>
<proteinExistence type="predicted"/>
<feature type="region of interest" description="Disordered" evidence="1">
    <location>
        <begin position="1"/>
        <end position="27"/>
    </location>
</feature>
<evidence type="ECO:0000256" key="1">
    <source>
        <dbReference type="SAM" id="MobiDB-lite"/>
    </source>
</evidence>
<keyword evidence="2" id="KW-1133">Transmembrane helix</keyword>
<dbReference type="AlphaFoldDB" id="A0A2Y8ZYS9"/>
<dbReference type="InterPro" id="IPR037185">
    <property type="entry name" value="EmrE-like"/>
</dbReference>
<keyword evidence="2" id="KW-0812">Transmembrane</keyword>
<feature type="region of interest" description="Disordered" evidence="1">
    <location>
        <begin position="105"/>
        <end position="125"/>
    </location>
</feature>
<reference evidence="3 4" key="1">
    <citation type="submission" date="2016-10" db="EMBL/GenBank/DDBJ databases">
        <authorList>
            <person name="Cai Z."/>
        </authorList>
    </citation>
    <scope>NUCLEOTIDE SEQUENCE [LARGE SCALE GENOMIC DNA]</scope>
    <source>
        <strain evidence="3 4">CGMCC 1.10826</strain>
    </source>
</reference>
<accession>A0A2Y8ZYS9</accession>
<name>A0A2Y8ZYS9_9MICO</name>
<keyword evidence="4" id="KW-1185">Reference proteome</keyword>
<feature type="transmembrane region" description="Helical" evidence="2">
    <location>
        <begin position="81"/>
        <end position="100"/>
    </location>
</feature>
<evidence type="ECO:0008006" key="5">
    <source>
        <dbReference type="Google" id="ProtNLM"/>
    </source>
</evidence>
<dbReference type="SUPFAM" id="SSF103481">
    <property type="entry name" value="Multidrug resistance efflux transporter EmrE"/>
    <property type="match status" value="1"/>
</dbReference>
<gene>
    <name evidence="3" type="ORF">SAMN05216184_101784</name>
</gene>
<sequence>MPRTSQSPERETAGGPGCPAVGELTEGGRRRFESIRRQVLDIAAPGARAVPVTATALLGLLSPLVAALAGAVVLGETLTPVQLSGFAIALAALVAGQLTVGAARGQRRDAQDVSSASYPMSHCTP</sequence>
<dbReference type="EMBL" id="UETB01000001">
    <property type="protein sequence ID" value="SSA37175.1"/>
    <property type="molecule type" value="Genomic_DNA"/>
</dbReference>
<keyword evidence="2" id="KW-0472">Membrane</keyword>
<evidence type="ECO:0000256" key="2">
    <source>
        <dbReference type="SAM" id="Phobius"/>
    </source>
</evidence>
<evidence type="ECO:0000313" key="3">
    <source>
        <dbReference type="EMBL" id="SSA37175.1"/>
    </source>
</evidence>
<feature type="compositionally biased region" description="Polar residues" evidence="1">
    <location>
        <begin position="112"/>
        <end position="125"/>
    </location>
</feature>